<name>A0AA38L189_TAXCH</name>
<accession>A0AA38L189</accession>
<keyword evidence="2" id="KW-1185">Reference proteome</keyword>
<sequence length="56" mass="6338">IIIICNGRRDSFTFEREGICSTSADFVAAFSETENNGVSPKSGEKRPQYLRIIERK</sequence>
<proteinExistence type="predicted"/>
<evidence type="ECO:0000313" key="2">
    <source>
        <dbReference type="Proteomes" id="UP000824469"/>
    </source>
</evidence>
<gene>
    <name evidence="1" type="ORF">KI387_036106</name>
</gene>
<dbReference type="Proteomes" id="UP000824469">
    <property type="component" value="Unassembled WGS sequence"/>
</dbReference>
<dbReference type="EMBL" id="JAHRHJ020000007">
    <property type="protein sequence ID" value="KAH9308195.1"/>
    <property type="molecule type" value="Genomic_DNA"/>
</dbReference>
<reference evidence="1 2" key="1">
    <citation type="journal article" date="2021" name="Nat. Plants">
        <title>The Taxus genome provides insights into paclitaxel biosynthesis.</title>
        <authorList>
            <person name="Xiong X."/>
            <person name="Gou J."/>
            <person name="Liao Q."/>
            <person name="Li Y."/>
            <person name="Zhou Q."/>
            <person name="Bi G."/>
            <person name="Li C."/>
            <person name="Du R."/>
            <person name="Wang X."/>
            <person name="Sun T."/>
            <person name="Guo L."/>
            <person name="Liang H."/>
            <person name="Lu P."/>
            <person name="Wu Y."/>
            <person name="Zhang Z."/>
            <person name="Ro D.K."/>
            <person name="Shang Y."/>
            <person name="Huang S."/>
            <person name="Yan J."/>
        </authorList>
    </citation>
    <scope>NUCLEOTIDE SEQUENCE [LARGE SCALE GENOMIC DNA]</scope>
    <source>
        <strain evidence="1">Ta-2019</strain>
    </source>
</reference>
<feature type="non-terminal residue" evidence="1">
    <location>
        <position position="1"/>
    </location>
</feature>
<protein>
    <submittedName>
        <fullName evidence="1">Uncharacterized protein</fullName>
    </submittedName>
</protein>
<organism evidence="1 2">
    <name type="scientific">Taxus chinensis</name>
    <name type="common">Chinese yew</name>
    <name type="synonym">Taxus wallichiana var. chinensis</name>
    <dbReference type="NCBI Taxonomy" id="29808"/>
    <lineage>
        <taxon>Eukaryota</taxon>
        <taxon>Viridiplantae</taxon>
        <taxon>Streptophyta</taxon>
        <taxon>Embryophyta</taxon>
        <taxon>Tracheophyta</taxon>
        <taxon>Spermatophyta</taxon>
        <taxon>Pinopsida</taxon>
        <taxon>Pinidae</taxon>
        <taxon>Conifers II</taxon>
        <taxon>Cupressales</taxon>
        <taxon>Taxaceae</taxon>
        <taxon>Taxus</taxon>
    </lineage>
</organism>
<comment type="caution">
    <text evidence="1">The sequence shown here is derived from an EMBL/GenBank/DDBJ whole genome shotgun (WGS) entry which is preliminary data.</text>
</comment>
<dbReference type="AlphaFoldDB" id="A0AA38L189"/>
<feature type="non-terminal residue" evidence="1">
    <location>
        <position position="56"/>
    </location>
</feature>
<evidence type="ECO:0000313" key="1">
    <source>
        <dbReference type="EMBL" id="KAH9308195.1"/>
    </source>
</evidence>